<evidence type="ECO:0000313" key="2">
    <source>
        <dbReference type="EMBL" id="OJD18568.1"/>
    </source>
</evidence>
<feature type="chain" id="PRO_5012046421" description="Alpha pheromone" evidence="1">
    <location>
        <begin position="18"/>
        <end position="50"/>
    </location>
</feature>
<dbReference type="VEuPathDB" id="FungiDB:AJ78_01409"/>
<keyword evidence="3" id="KW-1185">Reference proteome</keyword>
<comment type="caution">
    <text evidence="2">The sequence shown here is derived from an EMBL/GenBank/DDBJ whole genome shotgun (WGS) entry which is preliminary data.</text>
</comment>
<dbReference type="EMBL" id="LGRN01000031">
    <property type="protein sequence ID" value="OJD18568.1"/>
    <property type="molecule type" value="Genomic_DNA"/>
</dbReference>
<accession>A0A1J9PQ26</accession>
<reference evidence="2 3" key="1">
    <citation type="submission" date="2015-07" db="EMBL/GenBank/DDBJ databases">
        <title>Emmonsia species relationships and genome sequence.</title>
        <authorList>
            <consortium name="The Broad Institute Genomics Platform"/>
            <person name="Cuomo C.A."/>
            <person name="Munoz J.F."/>
            <person name="Imamovic A."/>
            <person name="Priest M.E."/>
            <person name="Young S."/>
            <person name="Clay O.K."/>
            <person name="McEwen J.G."/>
        </authorList>
    </citation>
    <scope>NUCLEOTIDE SEQUENCE [LARGE SCALE GENOMIC DNA]</scope>
    <source>
        <strain evidence="2 3">UAMH 9510</strain>
    </source>
</reference>
<evidence type="ECO:0000313" key="3">
    <source>
        <dbReference type="Proteomes" id="UP000182235"/>
    </source>
</evidence>
<protein>
    <recommendedName>
        <fullName evidence="4">Alpha pheromone</fullName>
    </recommendedName>
</protein>
<name>A0A1J9PQ26_9EURO</name>
<keyword evidence="1" id="KW-0732">Signal</keyword>
<organism evidence="2 3">
    <name type="scientific">Emergomyces pasteurianus Ep9510</name>
    <dbReference type="NCBI Taxonomy" id="1447872"/>
    <lineage>
        <taxon>Eukaryota</taxon>
        <taxon>Fungi</taxon>
        <taxon>Dikarya</taxon>
        <taxon>Ascomycota</taxon>
        <taxon>Pezizomycotina</taxon>
        <taxon>Eurotiomycetes</taxon>
        <taxon>Eurotiomycetidae</taxon>
        <taxon>Onygenales</taxon>
        <taxon>Ajellomycetaceae</taxon>
        <taxon>Emergomyces</taxon>
    </lineage>
</organism>
<evidence type="ECO:0008006" key="4">
    <source>
        <dbReference type="Google" id="ProtNLM"/>
    </source>
</evidence>
<gene>
    <name evidence="2" type="ORF">AJ78_01409</name>
</gene>
<dbReference type="Proteomes" id="UP000182235">
    <property type="component" value="Unassembled WGS sequence"/>
</dbReference>
<feature type="signal peptide" evidence="1">
    <location>
        <begin position="1"/>
        <end position="17"/>
    </location>
</feature>
<evidence type="ECO:0000256" key="1">
    <source>
        <dbReference type="SAM" id="SignalP"/>
    </source>
</evidence>
<sequence length="50" mass="5461">MKFLVVFLSLVTASVWAAAIPAPEAEPAVENPNEAEFVEKRWCTRPGQGC</sequence>
<proteinExistence type="predicted"/>
<dbReference type="AlphaFoldDB" id="A0A1J9PQ26"/>